<dbReference type="InterPro" id="IPR050925">
    <property type="entry name" value="Rhomboid_protease_S54"/>
</dbReference>
<proteinExistence type="inferred from homology"/>
<keyword evidence="3 9" id="KW-0812">Transmembrane</keyword>
<dbReference type="PANTHER" id="PTHR43731">
    <property type="entry name" value="RHOMBOID PROTEASE"/>
    <property type="match status" value="1"/>
</dbReference>
<dbReference type="GO" id="GO:0006465">
    <property type="term" value="P:signal peptide processing"/>
    <property type="evidence" value="ECO:0007669"/>
    <property type="project" value="TreeGrafter"/>
</dbReference>
<dbReference type="GO" id="GO:0004252">
    <property type="term" value="F:serine-type endopeptidase activity"/>
    <property type="evidence" value="ECO:0007669"/>
    <property type="project" value="InterPro"/>
</dbReference>
<keyword evidence="7" id="KW-0175">Coiled coil</keyword>
<feature type="transmembrane region" description="Helical" evidence="9">
    <location>
        <begin position="525"/>
        <end position="542"/>
    </location>
</feature>
<dbReference type="PANTHER" id="PTHR43731:SF14">
    <property type="entry name" value="PRESENILIN-ASSOCIATED RHOMBOID-LIKE PROTEIN, MITOCHONDRIAL"/>
    <property type="match status" value="1"/>
</dbReference>
<dbReference type="SUPFAM" id="SSF144091">
    <property type="entry name" value="Rhomboid-like"/>
    <property type="match status" value="1"/>
</dbReference>
<dbReference type="Pfam" id="PF01694">
    <property type="entry name" value="Rhomboid"/>
    <property type="match status" value="1"/>
</dbReference>
<dbReference type="Proteomes" id="UP000019373">
    <property type="component" value="Unassembled WGS sequence"/>
</dbReference>
<reference evidence="12" key="1">
    <citation type="journal article" date="2014" name="BMC Genomics">
        <title>Genome characteristics reveal the impact of lichenization on lichen-forming fungus Endocarpon pusillum Hedwig (Verrucariales, Ascomycota).</title>
        <authorList>
            <person name="Wang Y.-Y."/>
            <person name="Liu B."/>
            <person name="Zhang X.-Y."/>
            <person name="Zhou Q.-M."/>
            <person name="Zhang T."/>
            <person name="Li H."/>
            <person name="Yu Y.-F."/>
            <person name="Zhang X.-L."/>
            <person name="Hao X.-Y."/>
            <person name="Wang M."/>
            <person name="Wang L."/>
            <person name="Wei J.-C."/>
        </authorList>
    </citation>
    <scope>NUCLEOTIDE SEQUENCE [LARGE SCALE GENOMIC DNA]</scope>
    <source>
        <strain evidence="12">Z07020 / HMAS-L-300199</strain>
    </source>
</reference>
<evidence type="ECO:0000256" key="9">
    <source>
        <dbReference type="SAM" id="Phobius"/>
    </source>
</evidence>
<dbReference type="AlphaFoldDB" id="U1GMK1"/>
<evidence type="ECO:0000256" key="2">
    <source>
        <dbReference type="ARBA" id="ARBA00009045"/>
    </source>
</evidence>
<dbReference type="InterPro" id="IPR035952">
    <property type="entry name" value="Rhomboid-like_sf"/>
</dbReference>
<gene>
    <name evidence="11" type="ORF">EPUS_04121</name>
</gene>
<comment type="similarity">
    <text evidence="2">Belongs to the peptidase S54 family.</text>
</comment>
<dbReference type="Gene3D" id="1.20.1540.10">
    <property type="entry name" value="Rhomboid-like"/>
    <property type="match status" value="1"/>
</dbReference>
<evidence type="ECO:0000256" key="5">
    <source>
        <dbReference type="ARBA" id="ARBA00022989"/>
    </source>
</evidence>
<dbReference type="GeneID" id="19239155"/>
<sequence length="573" mass="64266">MHPVCMIAWRPARGCVRSNRTKTTDIFGLRQIFSVLVRSQQHAVRKSDAFLSITGPICRSLRQNRSPGSLRPFSTAAPLRLHQSSRSQQQIPSRAPSELAFRRSDLRPYEIKVVFGPDAPPPQLANTLLKVLHSRRVNGTLDLDLPSKLASQLKAYPSAVDDALRWLRLEYPVDEDAAILRRIEREEAGEGDEVLINRAENLGLYKPQSGLYGAKLGEEGDIFGESELEKLRKENELKAEQEQKEVDEFIEQTQQAHEEKAGALETRREDGLEVSTGSRPPNLYEKWKMRHYLSGTSKITFEEASQKGKIRRLLPSILFAATVTCASYLFALTWTPPDRSHRLLPSLPLAEATIFGIMAANLVILALWRFPPAWRMLNRYFISTPGVVTVFSNLGNTFSHQSFTHLLWNAVVLWLVGISLHEDVGRGYFLAMYLSSGVVGSVLSLSNMVLRNVLISSSLGASGAVAGVFAAYCTINPSSRITIWLLPEDLARWVSCEASSFLFFVVALEILCMTVPSMRRRGTDYVAHLGGYASGFLGGLFWRREHEPNLHSGGGWGKNRPKEPRWYEKFLGR</sequence>
<keyword evidence="12" id="KW-1185">Reference proteome</keyword>
<dbReference type="GO" id="GO:0016020">
    <property type="term" value="C:membrane"/>
    <property type="evidence" value="ECO:0007669"/>
    <property type="project" value="UniProtKB-SubCell"/>
</dbReference>
<feature type="transmembrane region" description="Helical" evidence="9">
    <location>
        <begin position="427"/>
        <end position="446"/>
    </location>
</feature>
<dbReference type="EMBL" id="KE720951">
    <property type="protein sequence ID" value="ERF73498.1"/>
    <property type="molecule type" value="Genomic_DNA"/>
</dbReference>
<feature type="region of interest" description="Disordered" evidence="8">
    <location>
        <begin position="63"/>
        <end position="96"/>
    </location>
</feature>
<dbReference type="OrthoDB" id="10260614at2759"/>
<dbReference type="eggNOG" id="KOG2980">
    <property type="taxonomic scope" value="Eukaryota"/>
</dbReference>
<feature type="transmembrane region" description="Helical" evidence="9">
    <location>
        <begin position="492"/>
        <end position="513"/>
    </location>
</feature>
<evidence type="ECO:0000256" key="6">
    <source>
        <dbReference type="ARBA" id="ARBA00023136"/>
    </source>
</evidence>
<accession>U1GMK1</accession>
<keyword evidence="5 9" id="KW-1133">Transmembrane helix</keyword>
<protein>
    <recommendedName>
        <fullName evidence="10">Peptidase S54 rhomboid domain-containing protein</fullName>
    </recommendedName>
</protein>
<feature type="transmembrane region" description="Helical" evidence="9">
    <location>
        <begin position="453"/>
        <end position="472"/>
    </location>
</feature>
<feature type="transmembrane region" description="Helical" evidence="9">
    <location>
        <begin position="352"/>
        <end position="370"/>
    </location>
</feature>
<evidence type="ECO:0000259" key="10">
    <source>
        <dbReference type="Pfam" id="PF01694"/>
    </source>
</evidence>
<keyword evidence="6 9" id="KW-0472">Membrane</keyword>
<evidence type="ECO:0000256" key="7">
    <source>
        <dbReference type="SAM" id="Coils"/>
    </source>
</evidence>
<evidence type="ECO:0000256" key="1">
    <source>
        <dbReference type="ARBA" id="ARBA00004141"/>
    </source>
</evidence>
<keyword evidence="4" id="KW-0378">Hydrolase</keyword>
<evidence type="ECO:0000313" key="11">
    <source>
        <dbReference type="EMBL" id="ERF73498.1"/>
    </source>
</evidence>
<feature type="coiled-coil region" evidence="7">
    <location>
        <begin position="225"/>
        <end position="259"/>
    </location>
</feature>
<evidence type="ECO:0000313" key="12">
    <source>
        <dbReference type="Proteomes" id="UP000019373"/>
    </source>
</evidence>
<name>U1GMK1_ENDPU</name>
<feature type="transmembrane region" description="Helical" evidence="9">
    <location>
        <begin position="313"/>
        <end position="332"/>
    </location>
</feature>
<comment type="subcellular location">
    <subcellularLocation>
        <location evidence="1">Membrane</location>
        <topology evidence="1">Multi-pass membrane protein</topology>
    </subcellularLocation>
</comment>
<evidence type="ECO:0000256" key="3">
    <source>
        <dbReference type="ARBA" id="ARBA00022692"/>
    </source>
</evidence>
<dbReference type="OMA" id="PAWRMLN"/>
<feature type="domain" description="Peptidase S54 rhomboid" evidence="10">
    <location>
        <begin position="396"/>
        <end position="541"/>
    </location>
</feature>
<organism evidence="11 12">
    <name type="scientific">Endocarpon pusillum (strain Z07020 / HMAS-L-300199)</name>
    <name type="common">Lichen-forming fungus</name>
    <dbReference type="NCBI Taxonomy" id="1263415"/>
    <lineage>
        <taxon>Eukaryota</taxon>
        <taxon>Fungi</taxon>
        <taxon>Dikarya</taxon>
        <taxon>Ascomycota</taxon>
        <taxon>Pezizomycotina</taxon>
        <taxon>Eurotiomycetes</taxon>
        <taxon>Chaetothyriomycetidae</taxon>
        <taxon>Verrucariales</taxon>
        <taxon>Verrucariaceae</taxon>
        <taxon>Endocarpon</taxon>
    </lineage>
</organism>
<evidence type="ECO:0000256" key="4">
    <source>
        <dbReference type="ARBA" id="ARBA00022801"/>
    </source>
</evidence>
<evidence type="ECO:0000256" key="8">
    <source>
        <dbReference type="SAM" id="MobiDB-lite"/>
    </source>
</evidence>
<feature type="compositionally biased region" description="Low complexity" evidence="8">
    <location>
        <begin position="84"/>
        <end position="96"/>
    </location>
</feature>
<dbReference type="RefSeq" id="XP_007800926.1">
    <property type="nucleotide sequence ID" value="XM_007802735.1"/>
</dbReference>
<dbReference type="HOGENOM" id="CLU_026938_0_0_1"/>
<dbReference type="InterPro" id="IPR022764">
    <property type="entry name" value="Peptidase_S54_rhomboid_dom"/>
</dbReference>